<organism evidence="1 2">
    <name type="scientific">Humisphaera borealis</name>
    <dbReference type="NCBI Taxonomy" id="2807512"/>
    <lineage>
        <taxon>Bacteria</taxon>
        <taxon>Pseudomonadati</taxon>
        <taxon>Planctomycetota</taxon>
        <taxon>Phycisphaerae</taxon>
        <taxon>Tepidisphaerales</taxon>
        <taxon>Tepidisphaeraceae</taxon>
        <taxon>Humisphaera</taxon>
    </lineage>
</organism>
<dbReference type="PANTHER" id="PTHR34322:SF2">
    <property type="entry name" value="TRANSPOSASE IS200-LIKE DOMAIN-CONTAINING PROTEIN"/>
    <property type="match status" value="1"/>
</dbReference>
<dbReference type="KEGG" id="hbs:IPV69_19740"/>
<dbReference type="EMBL" id="CP063458">
    <property type="protein sequence ID" value="QOV88459.1"/>
    <property type="molecule type" value="Genomic_DNA"/>
</dbReference>
<evidence type="ECO:0000313" key="1">
    <source>
        <dbReference type="EMBL" id="QOV88459.1"/>
    </source>
</evidence>
<dbReference type="GO" id="GO:0004803">
    <property type="term" value="F:transposase activity"/>
    <property type="evidence" value="ECO:0007669"/>
    <property type="project" value="InterPro"/>
</dbReference>
<dbReference type="Proteomes" id="UP000593765">
    <property type="component" value="Chromosome"/>
</dbReference>
<keyword evidence="2" id="KW-1185">Reference proteome</keyword>
<dbReference type="GO" id="GO:0003677">
    <property type="term" value="F:DNA binding"/>
    <property type="evidence" value="ECO:0007669"/>
    <property type="project" value="InterPro"/>
</dbReference>
<dbReference type="RefSeq" id="WP_206291443.1">
    <property type="nucleotide sequence ID" value="NZ_CP063458.1"/>
</dbReference>
<dbReference type="Gene3D" id="3.30.70.1290">
    <property type="entry name" value="Transposase IS200-like"/>
    <property type="match status" value="1"/>
</dbReference>
<name>A0A7M2WSR2_9BACT</name>
<dbReference type="AlphaFoldDB" id="A0A7M2WSR2"/>
<gene>
    <name evidence="1" type="ORF">IPV69_19740</name>
</gene>
<dbReference type="SUPFAM" id="SSF143422">
    <property type="entry name" value="Transposase IS200-like"/>
    <property type="match status" value="1"/>
</dbReference>
<evidence type="ECO:0000313" key="2">
    <source>
        <dbReference type="Proteomes" id="UP000593765"/>
    </source>
</evidence>
<accession>A0A7M2WSR2</accession>
<dbReference type="InterPro" id="IPR036515">
    <property type="entry name" value="Transposase_17_sf"/>
</dbReference>
<reference evidence="1 2" key="1">
    <citation type="submission" date="2020-10" db="EMBL/GenBank/DDBJ databases">
        <title>Wide distribution of Phycisphaera-like planctomycetes from WD2101 soil group in peatlands and genome analysis of the first cultivated representative.</title>
        <authorList>
            <person name="Dedysh S.N."/>
            <person name="Beletsky A.V."/>
            <person name="Ivanova A."/>
            <person name="Kulichevskaya I.S."/>
            <person name="Suzina N.E."/>
            <person name="Philippov D.A."/>
            <person name="Rakitin A.L."/>
            <person name="Mardanov A.V."/>
            <person name="Ravin N.V."/>
        </authorList>
    </citation>
    <scope>NUCLEOTIDE SEQUENCE [LARGE SCALE GENOMIC DNA]</scope>
    <source>
        <strain evidence="1 2">M1803</strain>
    </source>
</reference>
<dbReference type="GO" id="GO:0006313">
    <property type="term" value="P:DNA transposition"/>
    <property type="evidence" value="ECO:0007669"/>
    <property type="project" value="InterPro"/>
</dbReference>
<proteinExistence type="predicted"/>
<dbReference type="PANTHER" id="PTHR34322">
    <property type="entry name" value="TRANSPOSASE, Y1_TNP DOMAIN-CONTAINING"/>
    <property type="match status" value="1"/>
</dbReference>
<protein>
    <submittedName>
        <fullName evidence="1">Transposase</fullName>
    </submittedName>
</protein>
<sequence length="77" mass="8803">MPRTARSIAAGGFYHVLNRGDGRHKLFVKDADYDAFCHILADAPSCDTRSNLYAWCLLPDHWHMVLSPEREGENEKE</sequence>